<keyword evidence="2" id="KW-1185">Reference proteome</keyword>
<dbReference type="EMBL" id="FNDI01000019">
    <property type="protein sequence ID" value="SDI55144.1"/>
    <property type="molecule type" value="Genomic_DNA"/>
</dbReference>
<dbReference type="AlphaFoldDB" id="A0A7Z7FJD3"/>
<sequence length="83" mass="9340">MKATRAKSLRSQVEKWLAPRFPTMVRVTVFSRTGSCNGRYVCVESLEAAGTRALFFFLHEGRCWSVLPPKAESPKMAADRFAT</sequence>
<evidence type="ECO:0000313" key="1">
    <source>
        <dbReference type="EMBL" id="SDI55144.1"/>
    </source>
</evidence>
<accession>A0A7Z7FJD3</accession>
<name>A0A7Z7FJD3_9BURK</name>
<reference evidence="1" key="1">
    <citation type="submission" date="2016-10" db="EMBL/GenBank/DDBJ databases">
        <authorList>
            <person name="Varghese N."/>
            <person name="Submissions S."/>
        </authorList>
    </citation>
    <scope>NUCLEOTIDE SEQUENCE [LARGE SCALE GENOMIC DNA]</scope>
    <source>
        <strain evidence="1">YR281</strain>
    </source>
</reference>
<gene>
    <name evidence="1" type="ORF">SAMN04487926_11914</name>
</gene>
<evidence type="ECO:0000313" key="2">
    <source>
        <dbReference type="Proteomes" id="UP000198900"/>
    </source>
</evidence>
<organism evidence="1 2">
    <name type="scientific">Paraburkholderia steynii</name>
    <dbReference type="NCBI Taxonomy" id="1245441"/>
    <lineage>
        <taxon>Bacteria</taxon>
        <taxon>Pseudomonadati</taxon>
        <taxon>Pseudomonadota</taxon>
        <taxon>Betaproteobacteria</taxon>
        <taxon>Burkholderiales</taxon>
        <taxon>Burkholderiaceae</taxon>
        <taxon>Paraburkholderia</taxon>
    </lineage>
</organism>
<protein>
    <submittedName>
        <fullName evidence="1">Uncharacterized protein</fullName>
    </submittedName>
</protein>
<proteinExistence type="predicted"/>
<dbReference type="Proteomes" id="UP000198900">
    <property type="component" value="Unassembled WGS sequence"/>
</dbReference>
<comment type="caution">
    <text evidence="1">The sequence shown here is derived from an EMBL/GenBank/DDBJ whole genome shotgun (WGS) entry which is preliminary data.</text>
</comment>